<accession>A0A645JAF5</accession>
<proteinExistence type="predicted"/>
<dbReference type="EMBL" id="VSSQ01136068">
    <property type="protein sequence ID" value="MPN60591.1"/>
    <property type="molecule type" value="Genomic_DNA"/>
</dbReference>
<reference evidence="1" key="1">
    <citation type="submission" date="2019-08" db="EMBL/GenBank/DDBJ databases">
        <authorList>
            <person name="Kucharzyk K."/>
            <person name="Murdoch R.W."/>
            <person name="Higgins S."/>
            <person name="Loffler F."/>
        </authorList>
    </citation>
    <scope>NUCLEOTIDE SEQUENCE</scope>
</reference>
<gene>
    <name evidence="1" type="ORF">SDC9_208320</name>
</gene>
<name>A0A645JAF5_9ZZZZ</name>
<sequence length="75" mass="8853">MYRFAQHIGKCLEERFGISGMSVYGLYHLIYGNLHLHDQRCLSDDLRGRRTDDMYTQYFTIPIISDHLHKSIGFT</sequence>
<comment type="caution">
    <text evidence="1">The sequence shown here is derived from an EMBL/GenBank/DDBJ whole genome shotgun (WGS) entry which is preliminary data.</text>
</comment>
<evidence type="ECO:0000313" key="1">
    <source>
        <dbReference type="EMBL" id="MPN60591.1"/>
    </source>
</evidence>
<organism evidence="1">
    <name type="scientific">bioreactor metagenome</name>
    <dbReference type="NCBI Taxonomy" id="1076179"/>
    <lineage>
        <taxon>unclassified sequences</taxon>
        <taxon>metagenomes</taxon>
        <taxon>ecological metagenomes</taxon>
    </lineage>
</organism>
<protein>
    <submittedName>
        <fullName evidence="1">Uncharacterized protein</fullName>
    </submittedName>
</protein>
<dbReference type="AlphaFoldDB" id="A0A645JAF5"/>